<evidence type="ECO:0000313" key="1">
    <source>
        <dbReference type="EMBL" id="EAC1535224.1"/>
    </source>
</evidence>
<reference evidence="1 2" key="1">
    <citation type="submission" date="2018-10" db="EMBL/GenBank/DDBJ databases">
        <authorList>
            <consortium name="NARMS: The National Antimicrobial Resistance Monitoring System"/>
        </authorList>
    </citation>
    <scope>NUCLEOTIDE SEQUENCE [LARGE SCALE GENOMIC DNA]</scope>
    <source>
        <strain evidence="1 2">CVM N17EC1330</strain>
    </source>
</reference>
<dbReference type="Proteomes" id="UP000382540">
    <property type="component" value="Unassembled WGS sequence"/>
</dbReference>
<dbReference type="RefSeq" id="WP_001525469.1">
    <property type="nucleotide sequence ID" value="NZ_BFIE01000001.1"/>
</dbReference>
<name>A0A3K0K315_ECOLX</name>
<accession>A0A3K0K315</accession>
<organism evidence="1 2">
    <name type="scientific">Escherichia coli</name>
    <dbReference type="NCBI Taxonomy" id="562"/>
    <lineage>
        <taxon>Bacteria</taxon>
        <taxon>Pseudomonadati</taxon>
        <taxon>Pseudomonadota</taxon>
        <taxon>Gammaproteobacteria</taxon>
        <taxon>Enterobacterales</taxon>
        <taxon>Enterobacteriaceae</taxon>
        <taxon>Escherichia</taxon>
    </lineage>
</organism>
<dbReference type="AlphaFoldDB" id="A0A3K0K315"/>
<dbReference type="EMBL" id="AAAGZE010000133">
    <property type="protein sequence ID" value="EAC1535224.1"/>
    <property type="molecule type" value="Genomic_DNA"/>
</dbReference>
<sequence length="92" mass="10231">MSKQTVQCPFCFKESPHGVKICTGCHAKVAYGESPLSVAFLFQFVAFGLAWLVYSLTDSTSVSVITFFASIIILICIIKKTYANRVVFIQRN</sequence>
<comment type="caution">
    <text evidence="1">The sequence shown here is derived from an EMBL/GenBank/DDBJ whole genome shotgun (WGS) entry which is preliminary data.</text>
</comment>
<protein>
    <submittedName>
        <fullName evidence="1">Uncharacterized protein</fullName>
    </submittedName>
</protein>
<proteinExistence type="predicted"/>
<gene>
    <name evidence="1" type="ORF">D9J61_25010</name>
</gene>
<evidence type="ECO:0000313" key="2">
    <source>
        <dbReference type="Proteomes" id="UP000382540"/>
    </source>
</evidence>